<keyword evidence="1" id="KW-0472">Membrane</keyword>
<gene>
    <name evidence="3" type="ORF">PCASD_01104</name>
    <name evidence="2" type="ORF">PCASD_25480</name>
</gene>
<accession>A0A2N5RWJ1</accession>
<dbReference type="EMBL" id="PGCI01001354">
    <property type="protein sequence ID" value="PLW05358.1"/>
    <property type="molecule type" value="Genomic_DNA"/>
</dbReference>
<comment type="caution">
    <text evidence="2">The sequence shown here is derived from an EMBL/GenBank/DDBJ whole genome shotgun (WGS) entry which is preliminary data.</text>
</comment>
<evidence type="ECO:0000313" key="3">
    <source>
        <dbReference type="EMBL" id="PLW50954.1"/>
    </source>
</evidence>
<sequence>MPSGHAQVNTRTVFSISIVQLVAILLILSNPVTSLIGDTCYKCQVGKFEDQKDELAKGTACSFKLRCKHNVPQQETCKANQLLHRVKCTHCGHRDSIYGPVGPAVHTRRNRPGIAHFIGYFNHYRPWFLESICLSASSRRSERLWTERIWPKSIVPWELKSAKTRFTAGLACTKGLKLLCAIPAPIFRGDGHST</sequence>
<feature type="transmembrane region" description="Helical" evidence="1">
    <location>
        <begin position="12"/>
        <end position="32"/>
    </location>
</feature>
<evidence type="ECO:0000256" key="1">
    <source>
        <dbReference type="SAM" id="Phobius"/>
    </source>
</evidence>
<dbReference type="Proteomes" id="UP000235392">
    <property type="component" value="Unassembled WGS sequence"/>
</dbReference>
<evidence type="ECO:0000313" key="2">
    <source>
        <dbReference type="EMBL" id="PLW05358.1"/>
    </source>
</evidence>
<dbReference type="EMBL" id="PGCI01000008">
    <property type="protein sequence ID" value="PLW50954.1"/>
    <property type="molecule type" value="Genomic_DNA"/>
</dbReference>
<proteinExistence type="predicted"/>
<organism evidence="2 4">
    <name type="scientific">Puccinia coronata f. sp. avenae</name>
    <dbReference type="NCBI Taxonomy" id="200324"/>
    <lineage>
        <taxon>Eukaryota</taxon>
        <taxon>Fungi</taxon>
        <taxon>Dikarya</taxon>
        <taxon>Basidiomycota</taxon>
        <taxon>Pucciniomycotina</taxon>
        <taxon>Pucciniomycetes</taxon>
        <taxon>Pucciniales</taxon>
        <taxon>Pucciniaceae</taxon>
        <taxon>Puccinia</taxon>
    </lineage>
</organism>
<evidence type="ECO:0000313" key="4">
    <source>
        <dbReference type="Proteomes" id="UP000235392"/>
    </source>
</evidence>
<name>A0A2N5RWJ1_9BASI</name>
<dbReference type="AlphaFoldDB" id="A0A2N5RWJ1"/>
<keyword evidence="1" id="KW-1133">Transmembrane helix</keyword>
<keyword evidence="1" id="KW-0812">Transmembrane</keyword>
<protein>
    <submittedName>
        <fullName evidence="2">Uncharacterized protein</fullName>
    </submittedName>
</protein>
<reference evidence="2 4" key="1">
    <citation type="submission" date="2017-11" db="EMBL/GenBank/DDBJ databases">
        <title>De novo assembly and phasing of dikaryotic genomes from two isolates of Puccinia coronata f. sp. avenae, the causal agent of oat crown rust.</title>
        <authorList>
            <person name="Miller M.E."/>
            <person name="Zhang Y."/>
            <person name="Omidvar V."/>
            <person name="Sperschneider J."/>
            <person name="Schwessinger B."/>
            <person name="Raley C."/>
            <person name="Palmer J.M."/>
            <person name="Garnica D."/>
            <person name="Upadhyaya N."/>
            <person name="Rathjen J."/>
            <person name="Taylor J.M."/>
            <person name="Park R.F."/>
            <person name="Dodds P.N."/>
            <person name="Hirsch C.D."/>
            <person name="Kianian S.F."/>
            <person name="Figueroa M."/>
        </authorList>
    </citation>
    <scope>NUCLEOTIDE SEQUENCE [LARGE SCALE GENOMIC DNA]</scope>
    <source>
        <strain evidence="2">12SD80</strain>
    </source>
</reference>